<gene>
    <name evidence="2" type="ORF">B9479_001873</name>
</gene>
<dbReference type="EMBL" id="NIDF01000013">
    <property type="protein sequence ID" value="TYJ57334.1"/>
    <property type="molecule type" value="Genomic_DNA"/>
</dbReference>
<dbReference type="Proteomes" id="UP000322245">
    <property type="component" value="Unassembled WGS sequence"/>
</dbReference>
<feature type="compositionally biased region" description="Polar residues" evidence="1">
    <location>
        <begin position="179"/>
        <end position="205"/>
    </location>
</feature>
<evidence type="ECO:0000256" key="1">
    <source>
        <dbReference type="SAM" id="MobiDB-lite"/>
    </source>
</evidence>
<name>A0A5D3B3D1_9TREE</name>
<evidence type="ECO:0000313" key="3">
    <source>
        <dbReference type="Proteomes" id="UP000322245"/>
    </source>
</evidence>
<reference evidence="2 3" key="1">
    <citation type="submission" date="2017-05" db="EMBL/GenBank/DDBJ databases">
        <title>The Genome Sequence of Tsuchiyaea wingfieldii DSM 27421.</title>
        <authorList>
            <person name="Cuomo C."/>
            <person name="Passer A."/>
            <person name="Billmyre B."/>
            <person name="Heitman J."/>
        </authorList>
    </citation>
    <scope>NUCLEOTIDE SEQUENCE [LARGE SCALE GENOMIC DNA]</scope>
    <source>
        <strain evidence="2 3">DSM 27421</strain>
    </source>
</reference>
<dbReference type="AlphaFoldDB" id="A0A5D3B3D1"/>
<feature type="compositionally biased region" description="Polar residues" evidence="1">
    <location>
        <begin position="1"/>
        <end position="24"/>
    </location>
</feature>
<feature type="compositionally biased region" description="Polar residues" evidence="1">
    <location>
        <begin position="125"/>
        <end position="147"/>
    </location>
</feature>
<proteinExistence type="predicted"/>
<feature type="region of interest" description="Disordered" evidence="1">
    <location>
        <begin position="167"/>
        <end position="205"/>
    </location>
</feature>
<keyword evidence="3" id="KW-1185">Reference proteome</keyword>
<feature type="region of interest" description="Disordered" evidence="1">
    <location>
        <begin position="41"/>
        <end position="154"/>
    </location>
</feature>
<evidence type="ECO:0000313" key="2">
    <source>
        <dbReference type="EMBL" id="TYJ57334.1"/>
    </source>
</evidence>
<accession>A0A5D3B3D1</accession>
<sequence length="205" mass="21893">MSPWNSTATSPTLVPSPTMPSSPDLSLAALYLGGDAAVRRLPRSEPLNDDSDSSSVDVPRQQAPARRLGRSAPAEDDDDDSDFLNSIRYNRPPRRLPRSAPPEDVSGPSSFDAPRQEAVDLPRSTPCTSPSSAQHQATESFTSSASAQGRPPIIRFSPRAAAVLFDGAPADTSDHQRWQGDNLQSVDQASIDSNISNGRSQAVNE</sequence>
<organism evidence="2 3">
    <name type="scientific">Cryptococcus floricola</name>
    <dbReference type="NCBI Taxonomy" id="2591691"/>
    <lineage>
        <taxon>Eukaryota</taxon>
        <taxon>Fungi</taxon>
        <taxon>Dikarya</taxon>
        <taxon>Basidiomycota</taxon>
        <taxon>Agaricomycotina</taxon>
        <taxon>Tremellomycetes</taxon>
        <taxon>Tremellales</taxon>
        <taxon>Cryptococcaceae</taxon>
        <taxon>Cryptococcus</taxon>
    </lineage>
</organism>
<feature type="region of interest" description="Disordered" evidence="1">
    <location>
        <begin position="1"/>
        <end position="25"/>
    </location>
</feature>
<protein>
    <submittedName>
        <fullName evidence="2">Uncharacterized protein</fullName>
    </submittedName>
</protein>
<comment type="caution">
    <text evidence="2">The sequence shown here is derived from an EMBL/GenBank/DDBJ whole genome shotgun (WGS) entry which is preliminary data.</text>
</comment>